<evidence type="ECO:0000256" key="1">
    <source>
        <dbReference type="SAM" id="Coils"/>
    </source>
</evidence>
<dbReference type="GO" id="GO:0007165">
    <property type="term" value="P:signal transduction"/>
    <property type="evidence" value="ECO:0007669"/>
    <property type="project" value="InterPro"/>
</dbReference>
<feature type="domain" description="HAMP" evidence="3">
    <location>
        <begin position="55"/>
        <end position="107"/>
    </location>
</feature>
<dbReference type="GO" id="GO:0016020">
    <property type="term" value="C:membrane"/>
    <property type="evidence" value="ECO:0007669"/>
    <property type="project" value="InterPro"/>
</dbReference>
<organism evidence="4 5">
    <name type="scientific">Candidatus Staskawiczbacteria bacterium RIFCSPHIGHO2_12_FULL_38_11</name>
    <dbReference type="NCBI Taxonomy" id="1802209"/>
    <lineage>
        <taxon>Bacteria</taxon>
        <taxon>Candidatus Staskawicziibacteriota</taxon>
    </lineage>
</organism>
<keyword evidence="2" id="KW-0472">Membrane</keyword>
<dbReference type="Proteomes" id="UP000179214">
    <property type="component" value="Unassembled WGS sequence"/>
</dbReference>
<protein>
    <recommendedName>
        <fullName evidence="3">HAMP domain-containing protein</fullName>
    </recommendedName>
</protein>
<gene>
    <name evidence="4" type="ORF">A3F47_00560</name>
</gene>
<feature type="coiled-coil region" evidence="1">
    <location>
        <begin position="157"/>
        <end position="191"/>
    </location>
</feature>
<dbReference type="Gene3D" id="6.10.340.10">
    <property type="match status" value="1"/>
</dbReference>
<sequence>MLKISFKIAYPIILAGLFVIVAFIGFNYENLNLSFYIIFLLLTIYIFLFGFATGQQFSKPVKELLQKADNLSKGDLKSRFYLENKDELGELARVFNKIADDFEQSKNQNENMERAVDIKVKARTQALDETINALEQKVKNRTLELQRIGSELEKFKDQPKEEEILELKERIKDLKKELNGRKNKKEVVAEEDDTEE</sequence>
<dbReference type="CDD" id="cd06225">
    <property type="entry name" value="HAMP"/>
    <property type="match status" value="1"/>
</dbReference>
<dbReference type="Pfam" id="PF00672">
    <property type="entry name" value="HAMP"/>
    <property type="match status" value="1"/>
</dbReference>
<dbReference type="EMBL" id="MHOV01000001">
    <property type="protein sequence ID" value="OGZ71020.1"/>
    <property type="molecule type" value="Genomic_DNA"/>
</dbReference>
<keyword evidence="1" id="KW-0175">Coiled coil</keyword>
<evidence type="ECO:0000259" key="3">
    <source>
        <dbReference type="PROSITE" id="PS50885"/>
    </source>
</evidence>
<evidence type="ECO:0000313" key="4">
    <source>
        <dbReference type="EMBL" id="OGZ71020.1"/>
    </source>
</evidence>
<dbReference type="SMART" id="SM00304">
    <property type="entry name" value="HAMP"/>
    <property type="match status" value="1"/>
</dbReference>
<dbReference type="PANTHER" id="PTHR32089">
    <property type="entry name" value="METHYL-ACCEPTING CHEMOTAXIS PROTEIN MCPB"/>
    <property type="match status" value="1"/>
</dbReference>
<proteinExistence type="predicted"/>
<reference evidence="4 5" key="1">
    <citation type="journal article" date="2016" name="Nat. Commun.">
        <title>Thousands of microbial genomes shed light on interconnected biogeochemical processes in an aquifer system.</title>
        <authorList>
            <person name="Anantharaman K."/>
            <person name="Brown C.T."/>
            <person name="Hug L.A."/>
            <person name="Sharon I."/>
            <person name="Castelle C.J."/>
            <person name="Probst A.J."/>
            <person name="Thomas B.C."/>
            <person name="Singh A."/>
            <person name="Wilkins M.J."/>
            <person name="Karaoz U."/>
            <person name="Brodie E.L."/>
            <person name="Williams K.H."/>
            <person name="Hubbard S.S."/>
            <person name="Banfield J.F."/>
        </authorList>
    </citation>
    <scope>NUCLEOTIDE SEQUENCE [LARGE SCALE GENOMIC DNA]</scope>
</reference>
<comment type="caution">
    <text evidence="4">The sequence shown here is derived from an EMBL/GenBank/DDBJ whole genome shotgun (WGS) entry which is preliminary data.</text>
</comment>
<dbReference type="PANTHER" id="PTHR32089:SF112">
    <property type="entry name" value="LYSOZYME-LIKE PROTEIN-RELATED"/>
    <property type="match status" value="1"/>
</dbReference>
<keyword evidence="2" id="KW-1133">Transmembrane helix</keyword>
<feature type="transmembrane region" description="Helical" evidence="2">
    <location>
        <begin position="7"/>
        <end position="27"/>
    </location>
</feature>
<evidence type="ECO:0000313" key="5">
    <source>
        <dbReference type="Proteomes" id="UP000179214"/>
    </source>
</evidence>
<name>A0A1G2I9I7_9BACT</name>
<dbReference type="SUPFAM" id="SSF158472">
    <property type="entry name" value="HAMP domain-like"/>
    <property type="match status" value="1"/>
</dbReference>
<feature type="transmembrane region" description="Helical" evidence="2">
    <location>
        <begin position="33"/>
        <end position="52"/>
    </location>
</feature>
<evidence type="ECO:0000256" key="2">
    <source>
        <dbReference type="SAM" id="Phobius"/>
    </source>
</evidence>
<dbReference type="InterPro" id="IPR003660">
    <property type="entry name" value="HAMP_dom"/>
</dbReference>
<dbReference type="PROSITE" id="PS50885">
    <property type="entry name" value="HAMP"/>
    <property type="match status" value="1"/>
</dbReference>
<keyword evidence="2" id="KW-0812">Transmembrane</keyword>
<dbReference type="AlphaFoldDB" id="A0A1G2I9I7"/>
<accession>A0A1G2I9I7</accession>